<dbReference type="AlphaFoldDB" id="A0A6P5YUT2"/>
<gene>
    <name evidence="2" type="primary">LOC111294782</name>
</gene>
<sequence>MDGDAPLDNATIQILPSQNRFLYIVGSTDLLDTAKVIEDEMSQLEEARKFHLSLYAQGHQDHIQSSEKDICNSIDMVPTSKFEVQNSSSETSKNELLRAMESRLTALRSELVAAFNQVVGETCSYKEISHLANFSENFGANDVKNFLCMFLELSQKHQIADPPDDKMSSFCSCFS</sequence>
<dbReference type="Proteomes" id="UP000515121">
    <property type="component" value="Unplaced"/>
</dbReference>
<proteinExistence type="predicted"/>
<evidence type="ECO:0000313" key="1">
    <source>
        <dbReference type="Proteomes" id="UP000515121"/>
    </source>
</evidence>
<evidence type="ECO:0000313" key="2">
    <source>
        <dbReference type="RefSeq" id="XP_022743886.1"/>
    </source>
</evidence>
<dbReference type="PANTHER" id="PTHR31008:SF5">
    <property type="entry name" value="EXPRESSED PROTEIN"/>
    <property type="match status" value="1"/>
</dbReference>
<accession>A0A6P5YUT2</accession>
<dbReference type="KEGG" id="dzi:111294782"/>
<protein>
    <submittedName>
        <fullName evidence="2">Uncharacterized protein LOC111294782</fullName>
    </submittedName>
</protein>
<dbReference type="RefSeq" id="XP_022743886.1">
    <property type="nucleotide sequence ID" value="XM_022888151.1"/>
</dbReference>
<dbReference type="PANTHER" id="PTHR31008">
    <property type="entry name" value="COP1-INTERACTING PROTEIN-RELATED"/>
    <property type="match status" value="1"/>
</dbReference>
<organism evidence="1 2">
    <name type="scientific">Durio zibethinus</name>
    <name type="common">Durian</name>
    <dbReference type="NCBI Taxonomy" id="66656"/>
    <lineage>
        <taxon>Eukaryota</taxon>
        <taxon>Viridiplantae</taxon>
        <taxon>Streptophyta</taxon>
        <taxon>Embryophyta</taxon>
        <taxon>Tracheophyta</taxon>
        <taxon>Spermatophyta</taxon>
        <taxon>Magnoliopsida</taxon>
        <taxon>eudicotyledons</taxon>
        <taxon>Gunneridae</taxon>
        <taxon>Pentapetalae</taxon>
        <taxon>rosids</taxon>
        <taxon>malvids</taxon>
        <taxon>Malvales</taxon>
        <taxon>Malvaceae</taxon>
        <taxon>Helicteroideae</taxon>
        <taxon>Durio</taxon>
    </lineage>
</organism>
<keyword evidence="1" id="KW-1185">Reference proteome</keyword>
<dbReference type="GeneID" id="111294782"/>
<reference evidence="2" key="1">
    <citation type="submission" date="2025-08" db="UniProtKB">
        <authorList>
            <consortium name="RefSeq"/>
        </authorList>
    </citation>
    <scope>IDENTIFICATION</scope>
    <source>
        <tissue evidence="2">Fruit stalk</tissue>
    </source>
</reference>
<name>A0A6P5YUT2_DURZI</name>
<dbReference type="OrthoDB" id="1687502at2759"/>